<protein>
    <submittedName>
        <fullName evidence="1">Uncharacterized protein</fullName>
    </submittedName>
</protein>
<gene>
    <name evidence="1" type="ORF">EYC80_008130</name>
</gene>
<dbReference type="AlphaFoldDB" id="A0A5N6JU93"/>
<dbReference type="Proteomes" id="UP000326757">
    <property type="component" value="Unassembled WGS sequence"/>
</dbReference>
<organism evidence="1 2">
    <name type="scientific">Monilinia laxa</name>
    <name type="common">Brown rot fungus</name>
    <name type="synonym">Sclerotinia laxa</name>
    <dbReference type="NCBI Taxonomy" id="61186"/>
    <lineage>
        <taxon>Eukaryota</taxon>
        <taxon>Fungi</taxon>
        <taxon>Dikarya</taxon>
        <taxon>Ascomycota</taxon>
        <taxon>Pezizomycotina</taxon>
        <taxon>Leotiomycetes</taxon>
        <taxon>Helotiales</taxon>
        <taxon>Sclerotiniaceae</taxon>
        <taxon>Monilinia</taxon>
    </lineage>
</organism>
<sequence>MKNLALINRHVLSMKSLSFLHIERGDWEREHKYINVEEVLQIIHHQHIITSNKQSTNSITLSISHFTLF</sequence>
<evidence type="ECO:0000313" key="1">
    <source>
        <dbReference type="EMBL" id="KAB8292395.1"/>
    </source>
</evidence>
<reference evidence="1 2" key="1">
    <citation type="submission" date="2019-06" db="EMBL/GenBank/DDBJ databases">
        <title>Genome Sequence of the Brown Rot Fungal Pathogen Monilinia laxa.</title>
        <authorList>
            <person name="De Miccolis Angelini R.M."/>
            <person name="Landi L."/>
            <person name="Abate D."/>
            <person name="Pollastro S."/>
            <person name="Romanazzi G."/>
            <person name="Faretra F."/>
        </authorList>
    </citation>
    <scope>NUCLEOTIDE SEQUENCE [LARGE SCALE GENOMIC DNA]</scope>
    <source>
        <strain evidence="1 2">Mlax316</strain>
    </source>
</reference>
<name>A0A5N6JU93_MONLA</name>
<accession>A0A5N6JU93</accession>
<keyword evidence="2" id="KW-1185">Reference proteome</keyword>
<proteinExistence type="predicted"/>
<comment type="caution">
    <text evidence="1">The sequence shown here is derived from an EMBL/GenBank/DDBJ whole genome shotgun (WGS) entry which is preliminary data.</text>
</comment>
<dbReference type="EMBL" id="VIGI01000013">
    <property type="protein sequence ID" value="KAB8292395.1"/>
    <property type="molecule type" value="Genomic_DNA"/>
</dbReference>
<evidence type="ECO:0000313" key="2">
    <source>
        <dbReference type="Proteomes" id="UP000326757"/>
    </source>
</evidence>